<evidence type="ECO:0000256" key="1">
    <source>
        <dbReference type="SAM" id="MobiDB-lite"/>
    </source>
</evidence>
<gene>
    <name evidence="2" type="ORF">TTHERM_00105020</name>
</gene>
<feature type="region of interest" description="Disordered" evidence="1">
    <location>
        <begin position="1331"/>
        <end position="1386"/>
    </location>
</feature>
<evidence type="ECO:0000313" key="2">
    <source>
        <dbReference type="EMBL" id="EAR92009.2"/>
    </source>
</evidence>
<dbReference type="RefSeq" id="XP_001012254.2">
    <property type="nucleotide sequence ID" value="XM_001012254.3"/>
</dbReference>
<feature type="compositionally biased region" description="Low complexity" evidence="1">
    <location>
        <begin position="1348"/>
        <end position="1381"/>
    </location>
</feature>
<feature type="compositionally biased region" description="Low complexity" evidence="1">
    <location>
        <begin position="147"/>
        <end position="173"/>
    </location>
</feature>
<evidence type="ECO:0000313" key="3">
    <source>
        <dbReference type="Proteomes" id="UP000009168"/>
    </source>
</evidence>
<reference evidence="3" key="1">
    <citation type="journal article" date="2006" name="PLoS Biol.">
        <title>Macronuclear genome sequence of the ciliate Tetrahymena thermophila, a model eukaryote.</title>
        <authorList>
            <person name="Eisen J.A."/>
            <person name="Coyne R.S."/>
            <person name="Wu M."/>
            <person name="Wu D."/>
            <person name="Thiagarajan M."/>
            <person name="Wortman J.R."/>
            <person name="Badger J.H."/>
            <person name="Ren Q."/>
            <person name="Amedeo P."/>
            <person name="Jones K.M."/>
            <person name="Tallon L.J."/>
            <person name="Delcher A.L."/>
            <person name="Salzberg S.L."/>
            <person name="Silva J.C."/>
            <person name="Haas B.J."/>
            <person name="Majoros W.H."/>
            <person name="Farzad M."/>
            <person name="Carlton J.M."/>
            <person name="Smith R.K. Jr."/>
            <person name="Garg J."/>
            <person name="Pearlman R.E."/>
            <person name="Karrer K.M."/>
            <person name="Sun L."/>
            <person name="Manning G."/>
            <person name="Elde N.C."/>
            <person name="Turkewitz A.P."/>
            <person name="Asai D.J."/>
            <person name="Wilkes D.E."/>
            <person name="Wang Y."/>
            <person name="Cai H."/>
            <person name="Collins K."/>
            <person name="Stewart B.A."/>
            <person name="Lee S.R."/>
            <person name="Wilamowska K."/>
            <person name="Weinberg Z."/>
            <person name="Ruzzo W.L."/>
            <person name="Wloga D."/>
            <person name="Gaertig J."/>
            <person name="Frankel J."/>
            <person name="Tsao C.-C."/>
            <person name="Gorovsky M.A."/>
            <person name="Keeling P.J."/>
            <person name="Waller R.F."/>
            <person name="Patron N.J."/>
            <person name="Cherry J.M."/>
            <person name="Stover N.A."/>
            <person name="Krieger C.J."/>
            <person name="del Toro C."/>
            <person name="Ryder H.F."/>
            <person name="Williamson S.C."/>
            <person name="Barbeau R.A."/>
            <person name="Hamilton E.P."/>
            <person name="Orias E."/>
        </authorList>
    </citation>
    <scope>NUCLEOTIDE SEQUENCE [LARGE SCALE GENOMIC DNA]</scope>
    <source>
        <strain evidence="3">SB210</strain>
    </source>
</reference>
<feature type="compositionally biased region" description="Low complexity" evidence="1">
    <location>
        <begin position="1594"/>
        <end position="1609"/>
    </location>
</feature>
<feature type="compositionally biased region" description="Polar residues" evidence="1">
    <location>
        <begin position="1984"/>
        <end position="1995"/>
    </location>
</feature>
<feature type="region of interest" description="Disordered" evidence="1">
    <location>
        <begin position="1984"/>
        <end position="2084"/>
    </location>
</feature>
<feature type="compositionally biased region" description="Polar residues" evidence="1">
    <location>
        <begin position="2040"/>
        <end position="2055"/>
    </location>
</feature>
<accession>Q234J4</accession>
<feature type="region of interest" description="Disordered" evidence="1">
    <location>
        <begin position="1503"/>
        <end position="1526"/>
    </location>
</feature>
<feature type="compositionally biased region" description="Polar residues" evidence="1">
    <location>
        <begin position="902"/>
        <end position="916"/>
    </location>
</feature>
<feature type="region of interest" description="Disordered" evidence="1">
    <location>
        <begin position="1267"/>
        <end position="1287"/>
    </location>
</feature>
<dbReference type="GeneID" id="7828122"/>
<feature type="region of interest" description="Disordered" evidence="1">
    <location>
        <begin position="1586"/>
        <end position="1609"/>
    </location>
</feature>
<feature type="compositionally biased region" description="Basic and acidic residues" evidence="1">
    <location>
        <begin position="919"/>
        <end position="933"/>
    </location>
</feature>
<dbReference type="STRING" id="312017.Q234J4"/>
<dbReference type="KEGG" id="tet:TTHERM_00105020"/>
<feature type="region of interest" description="Disordered" evidence="1">
    <location>
        <begin position="146"/>
        <end position="213"/>
    </location>
</feature>
<protein>
    <submittedName>
        <fullName evidence="2">Uncharacterized protein</fullName>
    </submittedName>
</protein>
<feature type="compositionally biased region" description="Low complexity" evidence="1">
    <location>
        <begin position="1996"/>
        <end position="2009"/>
    </location>
</feature>
<dbReference type="eggNOG" id="ENOG502SV1Q">
    <property type="taxonomic scope" value="Eukaryota"/>
</dbReference>
<dbReference type="EMBL" id="GG662767">
    <property type="protein sequence ID" value="EAR92009.2"/>
    <property type="molecule type" value="Genomic_DNA"/>
</dbReference>
<feature type="region of interest" description="Disordered" evidence="1">
    <location>
        <begin position="1544"/>
        <end position="1567"/>
    </location>
</feature>
<dbReference type="Proteomes" id="UP000009168">
    <property type="component" value="Unassembled WGS sequence"/>
</dbReference>
<feature type="compositionally biased region" description="Low complexity" evidence="1">
    <location>
        <begin position="1503"/>
        <end position="1518"/>
    </location>
</feature>
<feature type="compositionally biased region" description="Basic and acidic residues" evidence="1">
    <location>
        <begin position="198"/>
        <end position="210"/>
    </location>
</feature>
<feature type="compositionally biased region" description="Polar residues" evidence="1">
    <location>
        <begin position="2062"/>
        <end position="2084"/>
    </location>
</feature>
<feature type="compositionally biased region" description="Low complexity" evidence="1">
    <location>
        <begin position="888"/>
        <end position="901"/>
    </location>
</feature>
<feature type="compositionally biased region" description="Polar residues" evidence="1">
    <location>
        <begin position="1638"/>
        <end position="1669"/>
    </location>
</feature>
<dbReference type="InParanoid" id="Q234J4"/>
<feature type="compositionally biased region" description="Polar residues" evidence="1">
    <location>
        <begin position="174"/>
        <end position="183"/>
    </location>
</feature>
<feature type="region of interest" description="Disordered" evidence="1">
    <location>
        <begin position="878"/>
        <end position="960"/>
    </location>
</feature>
<proteinExistence type="predicted"/>
<feature type="region of interest" description="Disordered" evidence="1">
    <location>
        <begin position="719"/>
        <end position="747"/>
    </location>
</feature>
<name>Q234J4_TETTS</name>
<sequence>MIYDNFEVQKPKRSSSCYDKQTSSQNNIAKIPYQNQNENFDNEEEDEQIQDNAQYQHSLKNQQTKNDAVEGKYPVGRYDMAQYQDSMSSSNQDVNRQGDEANAYDEELYSEIDGERIEKSGNTYNDYIDQEILFDEDQVNFQLGVRSNYSSNNTNNNFNSQNQQGNNHNQAQSHHTSTKQYQNYDKYGGEDYSSGYKKNYDSRNQNKEEIGSTNAIVGSSTSVKRQRNANNDLAQQYLMRQFYNQSANSCTICLSKISLAKIVQEQLHDKYYELFNFYFAKGINEILANVNTSHVILFKDYLYMDDSSEYLKRYYQYHEYFPRFSLLADFYTHQYKETRPNLCIISQARIINKRNYKQAKLFITNQERAYRMNEQNQNQGNYNDEINFQDNVVQDDQKVLQHSVIGQNADEQQPISNFLNELDTNFDGVSAEENLNNQSGFIKQANGHPRHHQNILHQDQNMNQMQYQEGSFMDEYNRFEKENSFESKSHDIYYPSYSSDNQSQSSINKDPLNLLKNLTKSQKADNNDSLSHTNYILELKTNFNDDIFIKNPNIRLRGNFISIQSRSNSNIHTNHKNSNIKINNNHINSIQIQDKTNQISTSGQLTPKYNNYFYNELQDLESEMPSYLKVYLEEGQNINSFSQQHHSGNVSSQLSPINQQQANQIKFNQTQQLQQQINNLQLQHSQGINSHDDKKIQLNQQQNYQNSLNLLSSVSGHYMGQGIQPVTPQSNQTSKNYQNQSDSNSQIMKDNRFKIPTTAQQIGINDVEQWKQPPLSARNHAEITEEIRKKKNLNPKGIVIAPDQVSYSKAVQNSTPRQLVQQLNDLTSNSSSNQNEKIQQNASQSPQFQGNIKLQNSANTNYTNKNIIDQNFNHDQAVSVSTPRDPQAKPQAQLQQQQQKQVNKNNNLRPNKTPLQVETKPENNYDYLLKENHLSGGITGPSLKQNAHQQQNQQFTQQFQQQNQQQQQMLQQQQISQQASQQQSKQNSLLNRIPQNVKQQLALNFNDNELLQKNLKINQIQQSPDRIWTDRDVNPRLAANPQKERPNQQNTVVIGKGEVKHLKGGKVLNRPLSNNNELMGSLSDRIFLNKIQEEDGKNHHLPQDYNKFISEQHKELSQKIIQNALNNQMNKISSSSSSNIQEIYRKYQQAREESHQYQNFYNSNNLNSQDQTSVKGSGEHLSFIKAIQQKHDDQSNDILSKLYAMHSNVNVQNDQKDDYHSNNNNLTNHIKQQLNKQKQQQSSQIYDETISKIHKSKINQLIQKATPNNNQASQKKGGATANSSNNNVNSNINNIININNNINIIAKHSINNSSSQHSNYTQNNQYVANQQVNSQQQRKQNKKSPPHSNYSNLNSYNNQLNQQTTQSSNNNQIQVSSGSSNTNQTNFHNSQLYQHLQQQNADLYNNSIGTISNQAVSKLQQEIKQNACTPNRMAHKDQQVHNNNQLKQARTSSLIKNLSGDHETFNESNYKVQKQQKLNQAAIIVPTAQHMLQQYQADQMQHSNQVVSSTQNNQQSKSPISSTVSTCKNVNQKQLSYTSMHNHLQNQQNPNSKAGKITPNSTVSNSNMNQNGKVFFKSINASGNTSSQALKTGNQTNTNSIIQSNNNNNNNININSILTNNYISPTNHNQNTVTPLNIMNNYKSTNNTSQKSYQESHQNSMDKNGSSSRQLQHIYSQQQQQQIQQSQKNLSQNQLGSNINQNSINANNSTLNQNNIINFDINSQLSRTMMSNTNRGGTAQGFNEVNSFNNNNETTLNQKSLIQPGSSHSTTGITNSNNNMLVQSNTPINGAAQSIIQANLNQKISSPNHKKKQKSESLSKSNQKTNKNSQGQQIQNQNIQFISNELSGGISSQSPINVNQNQQLQQQQQNHLNQNGLQILSFEQTHQGSSVQNKQILPSPSSYGQSQQNSIIPQQKKQEFKLNISKIINQQHEFNSSGNKNIYSSSSTTNMNSQNMNHLMMYNNQEENQENSYGFWTSRSNKQNYQHSSQLQQYASQHGSSSTSKYSSSNPKQANLTERKLIKTNNNSKQRKEVPAVNLTDRNQYHRSQQYTASQQKHDNQKPSPQNRKNTAQKNQNSKNIDSHFINQNSLTGKEKINFMSGSGSLSGFSLKK</sequence>
<feature type="region of interest" description="Disordered" evidence="1">
    <location>
        <begin position="1638"/>
        <end position="1696"/>
    </location>
</feature>
<keyword evidence="3" id="KW-1185">Reference proteome</keyword>
<feature type="region of interest" description="Disordered" evidence="1">
    <location>
        <begin position="827"/>
        <end position="848"/>
    </location>
</feature>
<feature type="compositionally biased region" description="Low complexity" evidence="1">
    <location>
        <begin position="1670"/>
        <end position="1696"/>
    </location>
</feature>
<feature type="region of interest" description="Disordered" evidence="1">
    <location>
        <begin position="1"/>
        <end position="33"/>
    </location>
</feature>
<organism evidence="2 3">
    <name type="scientific">Tetrahymena thermophila (strain SB210)</name>
    <dbReference type="NCBI Taxonomy" id="312017"/>
    <lineage>
        <taxon>Eukaryota</taxon>
        <taxon>Sar</taxon>
        <taxon>Alveolata</taxon>
        <taxon>Ciliophora</taxon>
        <taxon>Intramacronucleata</taxon>
        <taxon>Oligohymenophorea</taxon>
        <taxon>Hymenostomatida</taxon>
        <taxon>Tetrahymenina</taxon>
        <taxon>Tetrahymenidae</taxon>
        <taxon>Tetrahymena</taxon>
    </lineage>
</organism>
<feature type="region of interest" description="Disordered" evidence="1">
    <location>
        <begin position="1761"/>
        <end position="1785"/>
    </location>
</feature>
<feature type="region of interest" description="Disordered" evidence="1">
    <location>
        <begin position="1802"/>
        <end position="1834"/>
    </location>
</feature>
<dbReference type="OrthoDB" id="301122at2759"/>
<feature type="region of interest" description="Disordered" evidence="1">
    <location>
        <begin position="1890"/>
        <end position="1915"/>
    </location>
</feature>
<feature type="compositionally biased region" description="Low complexity" evidence="1">
    <location>
        <begin position="1816"/>
        <end position="1834"/>
    </location>
</feature>
<dbReference type="HOGENOM" id="CLU_231498_0_0_1"/>
<feature type="compositionally biased region" description="Low complexity" evidence="1">
    <location>
        <begin position="945"/>
        <end position="960"/>
    </location>
</feature>
<feature type="compositionally biased region" description="Polar residues" evidence="1">
    <location>
        <begin position="14"/>
        <end position="28"/>
    </location>
</feature>
<feature type="compositionally biased region" description="Polar residues" evidence="1">
    <location>
        <begin position="724"/>
        <end position="747"/>
    </location>
</feature>